<dbReference type="HOGENOM" id="CLU_1083863_0_0_1"/>
<organism evidence="3 4">
    <name type="scientific">Ciona intestinalis</name>
    <name type="common">Transparent sea squirt</name>
    <name type="synonym">Ascidia intestinalis</name>
    <dbReference type="NCBI Taxonomy" id="7719"/>
    <lineage>
        <taxon>Eukaryota</taxon>
        <taxon>Metazoa</taxon>
        <taxon>Chordata</taxon>
        <taxon>Tunicata</taxon>
        <taxon>Ascidiacea</taxon>
        <taxon>Phlebobranchia</taxon>
        <taxon>Cionidae</taxon>
        <taxon>Ciona</taxon>
    </lineage>
</organism>
<feature type="region of interest" description="Disordered" evidence="1">
    <location>
        <begin position="118"/>
        <end position="196"/>
    </location>
</feature>
<sequence length="257" mass="28167">MKTFDENYMNDSGEGVAGTTSDYILIAMIVAMMFCMTICCLCLFCRSSSHCVVCGFNFEMTNQTTSIAIDDLSELHEVVPLTPTATGNDALPNIENILCSDPPPPKYSEVASMSMRDRFRWKSRRKKNSSSRDKSDTSSRKNDSIVRGQSKRSSTGRIGRSSQSMFQRSISYQHPRITSLRSSATMPEKKDQPARGSISFSAVPAQHASLPTNHTSSVLLEVSPKTDTVFTIGDKTLSQSDSTKSLVSQKAASVSSE</sequence>
<accession>H2XY26</accession>
<feature type="region of interest" description="Disordered" evidence="1">
    <location>
        <begin position="235"/>
        <end position="257"/>
    </location>
</feature>
<feature type="transmembrane region" description="Helical" evidence="2">
    <location>
        <begin position="23"/>
        <end position="44"/>
    </location>
</feature>
<evidence type="ECO:0000313" key="4">
    <source>
        <dbReference type="Proteomes" id="UP000008144"/>
    </source>
</evidence>
<reference evidence="4" key="1">
    <citation type="journal article" date="2002" name="Science">
        <title>The draft genome of Ciona intestinalis: insights into chordate and vertebrate origins.</title>
        <authorList>
            <person name="Dehal P."/>
            <person name="Satou Y."/>
            <person name="Campbell R.K."/>
            <person name="Chapman J."/>
            <person name="Degnan B."/>
            <person name="De Tomaso A."/>
            <person name="Davidson B."/>
            <person name="Di Gregorio A."/>
            <person name="Gelpke M."/>
            <person name="Goodstein D.M."/>
            <person name="Harafuji N."/>
            <person name="Hastings K.E."/>
            <person name="Ho I."/>
            <person name="Hotta K."/>
            <person name="Huang W."/>
            <person name="Kawashima T."/>
            <person name="Lemaire P."/>
            <person name="Martinez D."/>
            <person name="Meinertzhagen I.A."/>
            <person name="Necula S."/>
            <person name="Nonaka M."/>
            <person name="Putnam N."/>
            <person name="Rash S."/>
            <person name="Saiga H."/>
            <person name="Satake M."/>
            <person name="Terry A."/>
            <person name="Yamada L."/>
            <person name="Wang H.G."/>
            <person name="Awazu S."/>
            <person name="Azumi K."/>
            <person name="Boore J."/>
            <person name="Branno M."/>
            <person name="Chin-Bow S."/>
            <person name="DeSantis R."/>
            <person name="Doyle S."/>
            <person name="Francino P."/>
            <person name="Keys D.N."/>
            <person name="Haga S."/>
            <person name="Hayashi H."/>
            <person name="Hino K."/>
            <person name="Imai K.S."/>
            <person name="Inaba K."/>
            <person name="Kano S."/>
            <person name="Kobayashi K."/>
            <person name="Kobayashi M."/>
            <person name="Lee B.I."/>
            <person name="Makabe K.W."/>
            <person name="Manohar C."/>
            <person name="Matassi G."/>
            <person name="Medina M."/>
            <person name="Mochizuki Y."/>
            <person name="Mount S."/>
            <person name="Morishita T."/>
            <person name="Miura S."/>
            <person name="Nakayama A."/>
            <person name="Nishizaka S."/>
            <person name="Nomoto H."/>
            <person name="Ohta F."/>
            <person name="Oishi K."/>
            <person name="Rigoutsos I."/>
            <person name="Sano M."/>
            <person name="Sasaki A."/>
            <person name="Sasakura Y."/>
            <person name="Shoguchi E."/>
            <person name="Shin-i T."/>
            <person name="Spagnuolo A."/>
            <person name="Stainier D."/>
            <person name="Suzuki M.M."/>
            <person name="Tassy O."/>
            <person name="Takatori N."/>
            <person name="Tokuoka M."/>
            <person name="Yagi K."/>
            <person name="Yoshizaki F."/>
            <person name="Wada S."/>
            <person name="Zhang C."/>
            <person name="Hyatt P.D."/>
            <person name="Larimer F."/>
            <person name="Detter C."/>
            <person name="Doggett N."/>
            <person name="Glavina T."/>
            <person name="Hawkins T."/>
            <person name="Richardson P."/>
            <person name="Lucas S."/>
            <person name="Kohara Y."/>
            <person name="Levine M."/>
            <person name="Satoh N."/>
            <person name="Rokhsar D.S."/>
        </authorList>
    </citation>
    <scope>NUCLEOTIDE SEQUENCE [LARGE SCALE GENOMIC DNA]</scope>
</reference>
<keyword evidence="2" id="KW-0472">Membrane</keyword>
<feature type="compositionally biased region" description="Basic and acidic residues" evidence="1">
    <location>
        <begin position="130"/>
        <end position="144"/>
    </location>
</feature>
<dbReference type="EMBL" id="EAAA01001720">
    <property type="status" value="NOT_ANNOTATED_CDS"/>
    <property type="molecule type" value="Genomic_DNA"/>
</dbReference>
<dbReference type="AlphaFoldDB" id="H2XY26"/>
<reference evidence="3" key="2">
    <citation type="journal article" date="2008" name="Genome Biol.">
        <title>Improved genome assembly and evidence-based global gene model set for the chordate Ciona intestinalis: new insight into intron and operon populations.</title>
        <authorList>
            <person name="Satou Y."/>
            <person name="Mineta K."/>
            <person name="Ogasawara M."/>
            <person name="Sasakura Y."/>
            <person name="Shoguchi E."/>
            <person name="Ueno K."/>
            <person name="Yamada L."/>
            <person name="Matsumoto J."/>
            <person name="Wasserscheid J."/>
            <person name="Dewar K."/>
            <person name="Wiley G.B."/>
            <person name="Macmil S.L."/>
            <person name="Roe B.A."/>
            <person name="Zeller R.W."/>
            <person name="Hastings K.E."/>
            <person name="Lemaire P."/>
            <person name="Lindquist E."/>
            <person name="Endo T."/>
            <person name="Hotta K."/>
            <person name="Inaba K."/>
        </authorList>
    </citation>
    <scope>NUCLEOTIDE SEQUENCE [LARGE SCALE GENOMIC DNA]</scope>
    <source>
        <strain evidence="3">wild type</strain>
    </source>
</reference>
<reference evidence="3" key="4">
    <citation type="submission" date="2025-09" db="UniProtKB">
        <authorList>
            <consortium name="Ensembl"/>
        </authorList>
    </citation>
    <scope>IDENTIFICATION</scope>
</reference>
<evidence type="ECO:0000313" key="3">
    <source>
        <dbReference type="Ensembl" id="ENSCINP00000034560.1"/>
    </source>
</evidence>
<dbReference type="Ensembl" id="ENSCINT00000031780.1">
    <property type="protein sequence ID" value="ENSCINP00000034560.1"/>
    <property type="gene ID" value="ENSCING00000023800.1"/>
</dbReference>
<feature type="compositionally biased region" description="Polar residues" evidence="1">
    <location>
        <begin position="236"/>
        <end position="257"/>
    </location>
</feature>
<dbReference type="InParanoid" id="H2XY26"/>
<evidence type="ECO:0000256" key="1">
    <source>
        <dbReference type="SAM" id="MobiDB-lite"/>
    </source>
</evidence>
<feature type="compositionally biased region" description="Polar residues" evidence="1">
    <location>
        <begin position="151"/>
        <end position="172"/>
    </location>
</feature>
<keyword evidence="2" id="KW-0812">Transmembrane</keyword>
<keyword evidence="2" id="KW-1133">Transmembrane helix</keyword>
<reference evidence="3" key="3">
    <citation type="submission" date="2025-08" db="UniProtKB">
        <authorList>
            <consortium name="Ensembl"/>
        </authorList>
    </citation>
    <scope>IDENTIFICATION</scope>
</reference>
<dbReference type="Proteomes" id="UP000008144">
    <property type="component" value="Chromosome 3"/>
</dbReference>
<evidence type="ECO:0000256" key="2">
    <source>
        <dbReference type="SAM" id="Phobius"/>
    </source>
</evidence>
<proteinExistence type="predicted"/>
<protein>
    <submittedName>
        <fullName evidence="3">Uncharacterized protein</fullName>
    </submittedName>
</protein>
<keyword evidence="4" id="KW-1185">Reference proteome</keyword>
<name>H2XY26_CIOIN</name>